<protein>
    <recommendedName>
        <fullName evidence="3">SGNH hydrolase-type esterase domain-containing protein</fullName>
    </recommendedName>
</protein>
<evidence type="ECO:0000313" key="1">
    <source>
        <dbReference type="EMBL" id="TWU38673.1"/>
    </source>
</evidence>
<dbReference type="InterPro" id="IPR036514">
    <property type="entry name" value="SGNH_hydro_sf"/>
</dbReference>
<organism evidence="1 2">
    <name type="scientific">Novipirellula aureliae</name>
    <dbReference type="NCBI Taxonomy" id="2527966"/>
    <lineage>
        <taxon>Bacteria</taxon>
        <taxon>Pseudomonadati</taxon>
        <taxon>Planctomycetota</taxon>
        <taxon>Planctomycetia</taxon>
        <taxon>Pirellulales</taxon>
        <taxon>Pirellulaceae</taxon>
        <taxon>Novipirellula</taxon>
    </lineage>
</organism>
<comment type="caution">
    <text evidence="1">The sequence shown here is derived from an EMBL/GenBank/DDBJ whole genome shotgun (WGS) entry which is preliminary data.</text>
</comment>
<dbReference type="SUPFAM" id="SSF52266">
    <property type="entry name" value="SGNH hydrolase"/>
    <property type="match status" value="1"/>
</dbReference>
<dbReference type="Gene3D" id="3.40.50.1110">
    <property type="entry name" value="SGNH hydrolase"/>
    <property type="match status" value="1"/>
</dbReference>
<evidence type="ECO:0008006" key="3">
    <source>
        <dbReference type="Google" id="ProtNLM"/>
    </source>
</evidence>
<dbReference type="EMBL" id="SJPY01000006">
    <property type="protein sequence ID" value="TWU38673.1"/>
    <property type="molecule type" value="Genomic_DNA"/>
</dbReference>
<dbReference type="GO" id="GO:0016788">
    <property type="term" value="F:hydrolase activity, acting on ester bonds"/>
    <property type="evidence" value="ECO:0007669"/>
    <property type="project" value="UniProtKB-ARBA"/>
</dbReference>
<gene>
    <name evidence="1" type="ORF">Q31b_37510</name>
</gene>
<sequence length="210" mass="22921">MKRHITLLGDSIFDNKIYVPDGLSVYEHLTNMLTDADKASLVAVDGAVISSVFRQVERIPEATTHLVLSVGGNDALHLESSVFEQQSDDIRDALAKMKASLETFQCEYAKLIETLLNLKLPLAVCTVYDSIPGLDDAALCGLAIINDIITRIAFENSVNLIDLRVLCDESKDYSAVSPIEPSHQGGQKISHVINQATSEVTSSSSQVFKR</sequence>
<dbReference type="Proteomes" id="UP000315471">
    <property type="component" value="Unassembled WGS sequence"/>
</dbReference>
<evidence type="ECO:0000313" key="2">
    <source>
        <dbReference type="Proteomes" id="UP000315471"/>
    </source>
</evidence>
<reference evidence="1 2" key="1">
    <citation type="submission" date="2019-02" db="EMBL/GenBank/DDBJ databases">
        <title>Deep-cultivation of Planctomycetes and their phenomic and genomic characterization uncovers novel biology.</title>
        <authorList>
            <person name="Wiegand S."/>
            <person name="Jogler M."/>
            <person name="Boedeker C."/>
            <person name="Pinto D."/>
            <person name="Vollmers J."/>
            <person name="Rivas-Marin E."/>
            <person name="Kohn T."/>
            <person name="Peeters S.H."/>
            <person name="Heuer A."/>
            <person name="Rast P."/>
            <person name="Oberbeckmann S."/>
            <person name="Bunk B."/>
            <person name="Jeske O."/>
            <person name="Meyerdierks A."/>
            <person name="Storesund J.E."/>
            <person name="Kallscheuer N."/>
            <person name="Luecker S."/>
            <person name="Lage O.M."/>
            <person name="Pohl T."/>
            <person name="Merkel B.J."/>
            <person name="Hornburger P."/>
            <person name="Mueller R.-W."/>
            <person name="Bruemmer F."/>
            <person name="Labrenz M."/>
            <person name="Spormann A.M."/>
            <person name="Op Den Camp H."/>
            <person name="Overmann J."/>
            <person name="Amann R."/>
            <person name="Jetten M.S.M."/>
            <person name="Mascher T."/>
            <person name="Medema M.H."/>
            <person name="Devos D.P."/>
            <person name="Kaster A.-K."/>
            <person name="Ovreas L."/>
            <person name="Rohde M."/>
            <person name="Galperin M.Y."/>
            <person name="Jogler C."/>
        </authorList>
    </citation>
    <scope>NUCLEOTIDE SEQUENCE [LARGE SCALE GENOMIC DNA]</scope>
    <source>
        <strain evidence="1 2">Q31b</strain>
    </source>
</reference>
<keyword evidence="2" id="KW-1185">Reference proteome</keyword>
<accession>A0A5C6DMY5</accession>
<proteinExistence type="predicted"/>
<dbReference type="RefSeq" id="WP_197171757.1">
    <property type="nucleotide sequence ID" value="NZ_SJPY01000006.1"/>
</dbReference>
<dbReference type="AlphaFoldDB" id="A0A5C6DMY5"/>
<name>A0A5C6DMY5_9BACT</name>